<dbReference type="GO" id="GO:0016042">
    <property type="term" value="P:lipid catabolic process"/>
    <property type="evidence" value="ECO:0007669"/>
    <property type="project" value="TreeGrafter"/>
</dbReference>
<gene>
    <name evidence="8" type="primary">LOC112680891</name>
</gene>
<feature type="domain" description="Lipase" evidence="6">
    <location>
        <begin position="52"/>
        <end position="255"/>
    </location>
</feature>
<protein>
    <submittedName>
        <fullName evidence="8">Lipase member H-like isoform X1</fullName>
    </submittedName>
</protein>
<accession>A0A8B8F904</accession>
<evidence type="ECO:0000313" key="7">
    <source>
        <dbReference type="Proteomes" id="UP000694846"/>
    </source>
</evidence>
<dbReference type="InterPro" id="IPR000734">
    <property type="entry name" value="TAG_lipase"/>
</dbReference>
<evidence type="ECO:0000256" key="5">
    <source>
        <dbReference type="SAM" id="SignalP"/>
    </source>
</evidence>
<evidence type="ECO:0000259" key="6">
    <source>
        <dbReference type="Pfam" id="PF00151"/>
    </source>
</evidence>
<evidence type="ECO:0000256" key="1">
    <source>
        <dbReference type="ARBA" id="ARBA00004613"/>
    </source>
</evidence>
<evidence type="ECO:0000256" key="2">
    <source>
        <dbReference type="ARBA" id="ARBA00010701"/>
    </source>
</evidence>
<dbReference type="SUPFAM" id="SSF53474">
    <property type="entry name" value="alpha/beta-Hydrolases"/>
    <property type="match status" value="1"/>
</dbReference>
<keyword evidence="3" id="KW-0964">Secreted</keyword>
<dbReference type="RefSeq" id="XP_025406900.1">
    <property type="nucleotide sequence ID" value="XM_025551115.1"/>
</dbReference>
<keyword evidence="5" id="KW-0732">Signal</keyword>
<dbReference type="Gene3D" id="3.40.50.1820">
    <property type="entry name" value="alpha/beta hydrolase"/>
    <property type="match status" value="1"/>
</dbReference>
<dbReference type="GO" id="GO:0016298">
    <property type="term" value="F:lipase activity"/>
    <property type="evidence" value="ECO:0007669"/>
    <property type="project" value="InterPro"/>
</dbReference>
<dbReference type="GO" id="GO:0005615">
    <property type="term" value="C:extracellular space"/>
    <property type="evidence" value="ECO:0007669"/>
    <property type="project" value="TreeGrafter"/>
</dbReference>
<dbReference type="GeneID" id="112680891"/>
<dbReference type="Pfam" id="PF00151">
    <property type="entry name" value="Lipase"/>
    <property type="match status" value="1"/>
</dbReference>
<dbReference type="PANTHER" id="PTHR11610">
    <property type="entry name" value="LIPASE"/>
    <property type="match status" value="1"/>
</dbReference>
<feature type="signal peptide" evidence="5">
    <location>
        <begin position="1"/>
        <end position="24"/>
    </location>
</feature>
<reference evidence="8" key="1">
    <citation type="submission" date="2025-08" db="UniProtKB">
        <authorList>
            <consortium name="RefSeq"/>
        </authorList>
    </citation>
    <scope>IDENTIFICATION</scope>
    <source>
        <tissue evidence="8">Whole body</tissue>
    </source>
</reference>
<dbReference type="Proteomes" id="UP000694846">
    <property type="component" value="Unplaced"/>
</dbReference>
<dbReference type="PRINTS" id="PR00821">
    <property type="entry name" value="TAGLIPASE"/>
</dbReference>
<keyword evidence="7" id="KW-1185">Reference proteome</keyword>
<dbReference type="PANTHER" id="PTHR11610:SF173">
    <property type="entry name" value="LIPASE DOMAIN-CONTAINING PROTEIN-RELATED"/>
    <property type="match status" value="1"/>
</dbReference>
<proteinExistence type="inferred from homology"/>
<sequence length="323" mass="36119">MSLLYVILLIFLNIFNVQYSCSNAANINATGIQYKYFDKNYNLMDEMNLKIADNSSLLVFVHGFRSSTHSGMIVNFGKSLARLTDFNVVLVDWSNWTQKMDYTDIVLQLPTVAPYLVSWLNGLKDRGVVNSFDDVTLIGHSLGAQLIGYVGHRLNGTVKRIIALDPAQPNFKASQKNERVDIKSGQFVVVLHTSTSFLGLREPVGHVDFYFNGGQIQPSCSLDTVCGHIVVLDYFIASLKNPNTFTAFQCDTLLDCENQTINEHKPTVAMNMNIPTSTRGLYSVKTEKKDLKVFLCFRTSSTTGRKNSNQNLGSKIVRISKMS</sequence>
<organism evidence="7 8">
    <name type="scientific">Sipha flava</name>
    <name type="common">yellow sugarcane aphid</name>
    <dbReference type="NCBI Taxonomy" id="143950"/>
    <lineage>
        <taxon>Eukaryota</taxon>
        <taxon>Metazoa</taxon>
        <taxon>Ecdysozoa</taxon>
        <taxon>Arthropoda</taxon>
        <taxon>Hexapoda</taxon>
        <taxon>Insecta</taxon>
        <taxon>Pterygota</taxon>
        <taxon>Neoptera</taxon>
        <taxon>Paraneoptera</taxon>
        <taxon>Hemiptera</taxon>
        <taxon>Sternorrhyncha</taxon>
        <taxon>Aphidomorpha</taxon>
        <taxon>Aphidoidea</taxon>
        <taxon>Aphididae</taxon>
        <taxon>Sipha</taxon>
    </lineage>
</organism>
<comment type="subcellular location">
    <subcellularLocation>
        <location evidence="1">Secreted</location>
    </subcellularLocation>
</comment>
<evidence type="ECO:0000256" key="4">
    <source>
        <dbReference type="RuleBase" id="RU004262"/>
    </source>
</evidence>
<evidence type="ECO:0000313" key="8">
    <source>
        <dbReference type="RefSeq" id="XP_025406900.1"/>
    </source>
</evidence>
<dbReference type="InterPro" id="IPR029058">
    <property type="entry name" value="AB_hydrolase_fold"/>
</dbReference>
<dbReference type="InterPro" id="IPR013818">
    <property type="entry name" value="Lipase"/>
</dbReference>
<dbReference type="GO" id="GO:0017171">
    <property type="term" value="F:serine hydrolase activity"/>
    <property type="evidence" value="ECO:0007669"/>
    <property type="project" value="TreeGrafter"/>
</dbReference>
<evidence type="ECO:0000256" key="3">
    <source>
        <dbReference type="ARBA" id="ARBA00022525"/>
    </source>
</evidence>
<feature type="chain" id="PRO_5034563184" evidence="5">
    <location>
        <begin position="25"/>
        <end position="323"/>
    </location>
</feature>
<name>A0A8B8F904_9HEMI</name>
<comment type="similarity">
    <text evidence="2 4">Belongs to the AB hydrolase superfamily. Lipase family.</text>
</comment>
<dbReference type="OrthoDB" id="199913at2759"/>
<dbReference type="AlphaFoldDB" id="A0A8B8F904"/>